<accession>A0ABR2MA82</accession>
<dbReference type="EMBL" id="JBBWWR010000010">
    <property type="protein sequence ID" value="KAK8961109.1"/>
    <property type="molecule type" value="Genomic_DNA"/>
</dbReference>
<dbReference type="SMART" id="SM00356">
    <property type="entry name" value="ZnF_C3H1"/>
    <property type="match status" value="1"/>
</dbReference>
<keyword evidence="3 5" id="KW-0862">Zinc</keyword>
<dbReference type="InterPro" id="IPR050974">
    <property type="entry name" value="Plant_ZF_CCCH"/>
</dbReference>
<feature type="compositionally biased region" description="Polar residues" evidence="6">
    <location>
        <begin position="8"/>
        <end position="27"/>
    </location>
</feature>
<evidence type="ECO:0000256" key="2">
    <source>
        <dbReference type="ARBA" id="ARBA00022771"/>
    </source>
</evidence>
<dbReference type="Proteomes" id="UP001412067">
    <property type="component" value="Unassembled WGS sequence"/>
</dbReference>
<name>A0ABR2MA82_9ASPA</name>
<feature type="domain" description="C3H1-type" evidence="7">
    <location>
        <begin position="66"/>
        <end position="94"/>
    </location>
</feature>
<sequence>MESIGKLGSSSTPENQQQNSRNVQFLGTSLQSEATTSTLNSFSSVRLGSVPMGQYASQRGSVFPERPGEPECQFYVKTGDCKFGAVCRFHHPRERIIPTPNCILSPLGLPLRPVSYAASLV</sequence>
<protein>
    <recommendedName>
        <fullName evidence="7">C3H1-type domain-containing protein</fullName>
    </recommendedName>
</protein>
<keyword evidence="1 5" id="KW-0479">Metal-binding</keyword>
<dbReference type="Pfam" id="PF00642">
    <property type="entry name" value="zf-CCCH"/>
    <property type="match status" value="1"/>
</dbReference>
<feature type="region of interest" description="Disordered" evidence="6">
    <location>
        <begin position="1"/>
        <end position="27"/>
    </location>
</feature>
<dbReference type="Gene3D" id="4.10.1000.10">
    <property type="entry name" value="Zinc finger, CCCH-type"/>
    <property type="match status" value="1"/>
</dbReference>
<evidence type="ECO:0000259" key="7">
    <source>
        <dbReference type="PROSITE" id="PS50103"/>
    </source>
</evidence>
<keyword evidence="9" id="KW-1185">Reference proteome</keyword>
<comment type="caution">
    <text evidence="8">The sequence shown here is derived from an EMBL/GenBank/DDBJ whole genome shotgun (WGS) entry which is preliminary data.</text>
</comment>
<keyword evidence="2 5" id="KW-0863">Zinc-finger</keyword>
<dbReference type="SUPFAM" id="SSF90229">
    <property type="entry name" value="CCCH zinc finger"/>
    <property type="match status" value="1"/>
</dbReference>
<evidence type="ECO:0000256" key="4">
    <source>
        <dbReference type="ARBA" id="ARBA00023125"/>
    </source>
</evidence>
<reference evidence="8 9" key="1">
    <citation type="journal article" date="2022" name="Nat. Plants">
        <title>Genomes of leafy and leafless Platanthera orchids illuminate the evolution of mycoheterotrophy.</title>
        <authorList>
            <person name="Li M.H."/>
            <person name="Liu K.W."/>
            <person name="Li Z."/>
            <person name="Lu H.C."/>
            <person name="Ye Q.L."/>
            <person name="Zhang D."/>
            <person name="Wang J.Y."/>
            <person name="Li Y.F."/>
            <person name="Zhong Z.M."/>
            <person name="Liu X."/>
            <person name="Yu X."/>
            <person name="Liu D.K."/>
            <person name="Tu X.D."/>
            <person name="Liu B."/>
            <person name="Hao Y."/>
            <person name="Liao X.Y."/>
            <person name="Jiang Y.T."/>
            <person name="Sun W.H."/>
            <person name="Chen J."/>
            <person name="Chen Y.Q."/>
            <person name="Ai Y."/>
            <person name="Zhai J.W."/>
            <person name="Wu S.S."/>
            <person name="Zhou Z."/>
            <person name="Hsiao Y.Y."/>
            <person name="Wu W.L."/>
            <person name="Chen Y.Y."/>
            <person name="Lin Y.F."/>
            <person name="Hsu J.L."/>
            <person name="Li C.Y."/>
            <person name="Wang Z.W."/>
            <person name="Zhao X."/>
            <person name="Zhong W.Y."/>
            <person name="Ma X.K."/>
            <person name="Ma L."/>
            <person name="Huang J."/>
            <person name="Chen G.Z."/>
            <person name="Huang M.Z."/>
            <person name="Huang L."/>
            <person name="Peng D.H."/>
            <person name="Luo Y.B."/>
            <person name="Zou S.Q."/>
            <person name="Chen S.P."/>
            <person name="Lan S."/>
            <person name="Tsai W.C."/>
            <person name="Van de Peer Y."/>
            <person name="Liu Z.J."/>
        </authorList>
    </citation>
    <scope>NUCLEOTIDE SEQUENCE [LARGE SCALE GENOMIC DNA]</scope>
    <source>
        <strain evidence="8">Lor288</strain>
    </source>
</reference>
<evidence type="ECO:0000313" key="9">
    <source>
        <dbReference type="Proteomes" id="UP001412067"/>
    </source>
</evidence>
<gene>
    <name evidence="8" type="ORF">KSP40_PGU007762</name>
</gene>
<dbReference type="PROSITE" id="PS50103">
    <property type="entry name" value="ZF_C3H1"/>
    <property type="match status" value="1"/>
</dbReference>
<evidence type="ECO:0000256" key="5">
    <source>
        <dbReference type="PROSITE-ProRule" id="PRU00723"/>
    </source>
</evidence>
<evidence type="ECO:0000256" key="3">
    <source>
        <dbReference type="ARBA" id="ARBA00022833"/>
    </source>
</evidence>
<feature type="zinc finger region" description="C3H1-type" evidence="5">
    <location>
        <begin position="66"/>
        <end position="94"/>
    </location>
</feature>
<dbReference type="InterPro" id="IPR036855">
    <property type="entry name" value="Znf_CCCH_sf"/>
</dbReference>
<evidence type="ECO:0000256" key="6">
    <source>
        <dbReference type="SAM" id="MobiDB-lite"/>
    </source>
</evidence>
<proteinExistence type="predicted"/>
<keyword evidence="4" id="KW-0238">DNA-binding</keyword>
<evidence type="ECO:0000313" key="8">
    <source>
        <dbReference type="EMBL" id="KAK8961109.1"/>
    </source>
</evidence>
<evidence type="ECO:0000256" key="1">
    <source>
        <dbReference type="ARBA" id="ARBA00022723"/>
    </source>
</evidence>
<organism evidence="8 9">
    <name type="scientific">Platanthera guangdongensis</name>
    <dbReference type="NCBI Taxonomy" id="2320717"/>
    <lineage>
        <taxon>Eukaryota</taxon>
        <taxon>Viridiplantae</taxon>
        <taxon>Streptophyta</taxon>
        <taxon>Embryophyta</taxon>
        <taxon>Tracheophyta</taxon>
        <taxon>Spermatophyta</taxon>
        <taxon>Magnoliopsida</taxon>
        <taxon>Liliopsida</taxon>
        <taxon>Asparagales</taxon>
        <taxon>Orchidaceae</taxon>
        <taxon>Orchidoideae</taxon>
        <taxon>Orchideae</taxon>
        <taxon>Orchidinae</taxon>
        <taxon>Platanthera</taxon>
    </lineage>
</organism>
<dbReference type="PANTHER" id="PTHR12506:SF18">
    <property type="entry name" value="ZINC FINGER CCCH DOMAIN-CONTAINING PROTEIN 33-RELATED"/>
    <property type="match status" value="1"/>
</dbReference>
<dbReference type="PANTHER" id="PTHR12506">
    <property type="entry name" value="PROTEIN PHOSPHATASE RELATED"/>
    <property type="match status" value="1"/>
</dbReference>
<dbReference type="InterPro" id="IPR000571">
    <property type="entry name" value="Znf_CCCH"/>
</dbReference>